<sequence length="53" mass="5761">MVTFLLILAGLVVLNFVLLKFSVHSVDAGKKNKKNLKEVRSTASDKESISEAA</sequence>
<evidence type="ECO:0000313" key="1">
    <source>
        <dbReference type="EMBL" id="MFD2592618.1"/>
    </source>
</evidence>
<evidence type="ECO:0000313" key="2">
    <source>
        <dbReference type="Proteomes" id="UP001597459"/>
    </source>
</evidence>
<organism evidence="1 2">
    <name type="scientific">Aquimarina hainanensis</name>
    <dbReference type="NCBI Taxonomy" id="1578017"/>
    <lineage>
        <taxon>Bacteria</taxon>
        <taxon>Pseudomonadati</taxon>
        <taxon>Bacteroidota</taxon>
        <taxon>Flavobacteriia</taxon>
        <taxon>Flavobacteriales</taxon>
        <taxon>Flavobacteriaceae</taxon>
        <taxon>Aquimarina</taxon>
    </lineage>
</organism>
<comment type="caution">
    <text evidence="1">The sequence shown here is derived from an EMBL/GenBank/DDBJ whole genome shotgun (WGS) entry which is preliminary data.</text>
</comment>
<dbReference type="EMBL" id="JBHULX010000039">
    <property type="protein sequence ID" value="MFD2592618.1"/>
    <property type="molecule type" value="Genomic_DNA"/>
</dbReference>
<accession>A0ABW5NBA8</accession>
<dbReference type="RefSeq" id="WP_176030387.1">
    <property type="nucleotide sequence ID" value="NZ_JBHSJV010000001.1"/>
</dbReference>
<protein>
    <submittedName>
        <fullName evidence="1">Uncharacterized protein</fullName>
    </submittedName>
</protein>
<keyword evidence="2" id="KW-1185">Reference proteome</keyword>
<reference evidence="2" key="1">
    <citation type="journal article" date="2019" name="Int. J. Syst. Evol. Microbiol.">
        <title>The Global Catalogue of Microorganisms (GCM) 10K type strain sequencing project: providing services to taxonomists for standard genome sequencing and annotation.</title>
        <authorList>
            <consortium name="The Broad Institute Genomics Platform"/>
            <consortium name="The Broad Institute Genome Sequencing Center for Infectious Disease"/>
            <person name="Wu L."/>
            <person name="Ma J."/>
        </authorList>
    </citation>
    <scope>NUCLEOTIDE SEQUENCE [LARGE SCALE GENOMIC DNA]</scope>
    <source>
        <strain evidence="2">KCTC 42423</strain>
    </source>
</reference>
<proteinExistence type="predicted"/>
<name>A0ABW5NBA8_9FLAO</name>
<dbReference type="Proteomes" id="UP001597459">
    <property type="component" value="Unassembled WGS sequence"/>
</dbReference>
<gene>
    <name evidence="1" type="ORF">ACFSTE_17415</name>
</gene>